<dbReference type="Gene3D" id="3.30.565.10">
    <property type="entry name" value="Histidine kinase-like ATPase, C-terminal domain"/>
    <property type="match status" value="1"/>
</dbReference>
<dbReference type="InterPro" id="IPR050640">
    <property type="entry name" value="Bact_2-comp_sensor_kinase"/>
</dbReference>
<dbReference type="SUPFAM" id="SSF55874">
    <property type="entry name" value="ATPase domain of HSP90 chaperone/DNA topoisomerase II/histidine kinase"/>
    <property type="match status" value="1"/>
</dbReference>
<evidence type="ECO:0000256" key="12">
    <source>
        <dbReference type="SAM" id="Phobius"/>
    </source>
</evidence>
<accession>A0ABS5CJE0</accession>
<evidence type="ECO:0000256" key="7">
    <source>
        <dbReference type="ARBA" id="ARBA00022777"/>
    </source>
</evidence>
<evidence type="ECO:0000256" key="1">
    <source>
        <dbReference type="ARBA" id="ARBA00004651"/>
    </source>
</evidence>
<name>A0ABS5CJE0_9BACL</name>
<dbReference type="Pfam" id="PF06580">
    <property type="entry name" value="His_kinase"/>
    <property type="match status" value="1"/>
</dbReference>
<evidence type="ECO:0000256" key="5">
    <source>
        <dbReference type="ARBA" id="ARBA00022692"/>
    </source>
</evidence>
<evidence type="ECO:0000256" key="11">
    <source>
        <dbReference type="ARBA" id="ARBA00023136"/>
    </source>
</evidence>
<dbReference type="EMBL" id="JAGKSP010000014">
    <property type="protein sequence ID" value="MBP3966002.1"/>
    <property type="molecule type" value="Genomic_DNA"/>
</dbReference>
<dbReference type="SMART" id="SM00387">
    <property type="entry name" value="HATPase_c"/>
    <property type="match status" value="1"/>
</dbReference>
<evidence type="ECO:0000256" key="2">
    <source>
        <dbReference type="ARBA" id="ARBA00022475"/>
    </source>
</evidence>
<dbReference type="Pfam" id="PF00672">
    <property type="entry name" value="HAMP"/>
    <property type="match status" value="1"/>
</dbReference>
<keyword evidence="9 12" id="KW-1133">Transmembrane helix</keyword>
<dbReference type="InterPro" id="IPR003594">
    <property type="entry name" value="HATPase_dom"/>
</dbReference>
<comment type="subcellular location">
    <subcellularLocation>
        <location evidence="1">Cell membrane</location>
        <topology evidence="1">Multi-pass membrane protein</topology>
    </subcellularLocation>
</comment>
<keyword evidence="2" id="KW-1003">Cell membrane</keyword>
<keyword evidence="7 14" id="KW-0418">Kinase</keyword>
<evidence type="ECO:0000256" key="9">
    <source>
        <dbReference type="ARBA" id="ARBA00022989"/>
    </source>
</evidence>
<evidence type="ECO:0000256" key="4">
    <source>
        <dbReference type="ARBA" id="ARBA00022679"/>
    </source>
</evidence>
<keyword evidence="8" id="KW-0067">ATP-binding</keyword>
<proteinExistence type="predicted"/>
<dbReference type="Gene3D" id="6.10.340.10">
    <property type="match status" value="1"/>
</dbReference>
<keyword evidence="3" id="KW-0597">Phosphoprotein</keyword>
<dbReference type="GO" id="GO:0016301">
    <property type="term" value="F:kinase activity"/>
    <property type="evidence" value="ECO:0007669"/>
    <property type="project" value="UniProtKB-KW"/>
</dbReference>
<reference evidence="14 15" key="1">
    <citation type="submission" date="2021-04" db="EMBL/GenBank/DDBJ databases">
        <title>Paenibacillus sp. DLE-14 whole genome sequence.</title>
        <authorList>
            <person name="Ham Y.J."/>
        </authorList>
    </citation>
    <scope>NUCLEOTIDE SEQUENCE [LARGE SCALE GENOMIC DNA]</scope>
    <source>
        <strain evidence="14 15">DLE-14</strain>
    </source>
</reference>
<dbReference type="InterPro" id="IPR003660">
    <property type="entry name" value="HAMP_dom"/>
</dbReference>
<evidence type="ECO:0000313" key="14">
    <source>
        <dbReference type="EMBL" id="MBP3966002.1"/>
    </source>
</evidence>
<evidence type="ECO:0000313" key="15">
    <source>
        <dbReference type="Proteomes" id="UP000673394"/>
    </source>
</evidence>
<protein>
    <submittedName>
        <fullName evidence="14">Sensor histidine kinase</fullName>
    </submittedName>
</protein>
<dbReference type="PROSITE" id="PS50885">
    <property type="entry name" value="HAMP"/>
    <property type="match status" value="1"/>
</dbReference>
<keyword evidence="4" id="KW-0808">Transferase</keyword>
<dbReference type="Pfam" id="PF02518">
    <property type="entry name" value="HATPase_c"/>
    <property type="match status" value="1"/>
</dbReference>
<dbReference type="RefSeq" id="WP_210662826.1">
    <property type="nucleotide sequence ID" value="NZ_JAGKSP010000014.1"/>
</dbReference>
<evidence type="ECO:0000256" key="8">
    <source>
        <dbReference type="ARBA" id="ARBA00022840"/>
    </source>
</evidence>
<dbReference type="PANTHER" id="PTHR34220">
    <property type="entry name" value="SENSOR HISTIDINE KINASE YPDA"/>
    <property type="match status" value="1"/>
</dbReference>
<keyword evidence="5 12" id="KW-0812">Transmembrane</keyword>
<organism evidence="14 15">
    <name type="scientific">Paenibacillus lignilyticus</name>
    <dbReference type="NCBI Taxonomy" id="1172615"/>
    <lineage>
        <taxon>Bacteria</taxon>
        <taxon>Bacillati</taxon>
        <taxon>Bacillota</taxon>
        <taxon>Bacilli</taxon>
        <taxon>Bacillales</taxon>
        <taxon>Paenibacillaceae</taxon>
        <taxon>Paenibacillus</taxon>
    </lineage>
</organism>
<keyword evidence="11 12" id="KW-0472">Membrane</keyword>
<gene>
    <name evidence="14" type="ORF">I8J30_25185</name>
</gene>
<evidence type="ECO:0000256" key="10">
    <source>
        <dbReference type="ARBA" id="ARBA00023012"/>
    </source>
</evidence>
<feature type="transmembrane region" description="Helical" evidence="12">
    <location>
        <begin position="21"/>
        <end position="43"/>
    </location>
</feature>
<dbReference type="Proteomes" id="UP000673394">
    <property type="component" value="Unassembled WGS sequence"/>
</dbReference>
<dbReference type="InterPro" id="IPR010559">
    <property type="entry name" value="Sig_transdc_His_kin_internal"/>
</dbReference>
<dbReference type="InterPro" id="IPR036890">
    <property type="entry name" value="HATPase_C_sf"/>
</dbReference>
<keyword evidence="15" id="KW-1185">Reference proteome</keyword>
<feature type="transmembrane region" description="Helical" evidence="12">
    <location>
        <begin position="299"/>
        <end position="320"/>
    </location>
</feature>
<feature type="domain" description="HAMP" evidence="13">
    <location>
        <begin position="321"/>
        <end position="373"/>
    </location>
</feature>
<dbReference type="PANTHER" id="PTHR34220:SF11">
    <property type="entry name" value="SENSOR PROTEIN KINASE HPTS"/>
    <property type="match status" value="1"/>
</dbReference>
<dbReference type="SMART" id="SM00304">
    <property type="entry name" value="HAMP"/>
    <property type="match status" value="1"/>
</dbReference>
<evidence type="ECO:0000256" key="6">
    <source>
        <dbReference type="ARBA" id="ARBA00022741"/>
    </source>
</evidence>
<evidence type="ECO:0000259" key="13">
    <source>
        <dbReference type="PROSITE" id="PS50885"/>
    </source>
</evidence>
<keyword evidence="6" id="KW-0547">Nucleotide-binding</keyword>
<evidence type="ECO:0000256" key="3">
    <source>
        <dbReference type="ARBA" id="ARBA00022553"/>
    </source>
</evidence>
<keyword evidence="10" id="KW-0902">Two-component regulatory system</keyword>
<sequence>MLASERKSIPLRRTAKLRIPIFGKLVIAFMLVIIPMYTISLYLNQWGAASVRDEITKSMKGRVHFYIQSLVVEFERIQRLQWDFINDRDLQKLSVTSEIMSDNERTQAIIRLQERLALVKNSSNYIASFNAYIPTLGKVINSQNNYDSADQAYLQTLIDESGRIHPIVQSWRDRLFITQKYPDIGYPDSLTFFLNEEISKKAIRQELQQFSNIQGEQAILFGTDFNWSITNDDHADLIEHIRQVAKRLVKGDTVTAMDTIDFEGTPYLLTLEHEPSFDMTLVMYMPVKNALGPIAKYNLWLWVLSLTSFIIVLFFSYWIYRVIHKPLEQLVRTFRKVEKGQLDVRLNPTTRDEFEYLYSQFNSMIGRVNVLIEEVYEQQIRSQRSELKQLQAQINPHFLYNTFFILNRMVKVEDYPKLKPFTKHLGNYFKFITRDASDEVALREELAFAQSYLEIQKIRFEDRIQIDIEPLPARYADLLVPRLTLQPIIENCYKYGLEDVVSGGQLHISFKHAGGLLTVVIEDNGKGMSEEDMSALNRKLSHSQAQLETTGMINVHKRLQLMYGKDSGIRVTTGETLGGLKVELYIPVKEES</sequence>
<dbReference type="CDD" id="cd06225">
    <property type="entry name" value="HAMP"/>
    <property type="match status" value="1"/>
</dbReference>
<dbReference type="SUPFAM" id="SSF158472">
    <property type="entry name" value="HAMP domain-like"/>
    <property type="match status" value="1"/>
</dbReference>
<comment type="caution">
    <text evidence="14">The sequence shown here is derived from an EMBL/GenBank/DDBJ whole genome shotgun (WGS) entry which is preliminary data.</text>
</comment>